<evidence type="ECO:0000256" key="1">
    <source>
        <dbReference type="SAM" id="MobiDB-lite"/>
    </source>
</evidence>
<protein>
    <submittedName>
        <fullName evidence="2">Uncharacterized protein</fullName>
    </submittedName>
</protein>
<feature type="region of interest" description="Disordered" evidence="1">
    <location>
        <begin position="80"/>
        <end position="103"/>
    </location>
</feature>
<organism evidence="2 3">
    <name type="scientific">Eumeta variegata</name>
    <name type="common">Bagworm moth</name>
    <name type="synonym">Eumeta japonica</name>
    <dbReference type="NCBI Taxonomy" id="151549"/>
    <lineage>
        <taxon>Eukaryota</taxon>
        <taxon>Metazoa</taxon>
        <taxon>Ecdysozoa</taxon>
        <taxon>Arthropoda</taxon>
        <taxon>Hexapoda</taxon>
        <taxon>Insecta</taxon>
        <taxon>Pterygota</taxon>
        <taxon>Neoptera</taxon>
        <taxon>Endopterygota</taxon>
        <taxon>Lepidoptera</taxon>
        <taxon>Glossata</taxon>
        <taxon>Ditrysia</taxon>
        <taxon>Tineoidea</taxon>
        <taxon>Psychidae</taxon>
        <taxon>Oiketicinae</taxon>
        <taxon>Eumeta</taxon>
    </lineage>
</organism>
<keyword evidence="3" id="KW-1185">Reference proteome</keyword>
<dbReference type="AlphaFoldDB" id="A0A4C1UBU7"/>
<evidence type="ECO:0000313" key="3">
    <source>
        <dbReference type="Proteomes" id="UP000299102"/>
    </source>
</evidence>
<feature type="compositionally biased region" description="Basic and acidic residues" evidence="1">
    <location>
        <begin position="93"/>
        <end position="103"/>
    </location>
</feature>
<dbReference type="Proteomes" id="UP000299102">
    <property type="component" value="Unassembled WGS sequence"/>
</dbReference>
<reference evidence="2 3" key="1">
    <citation type="journal article" date="2019" name="Commun. Biol.">
        <title>The bagworm genome reveals a unique fibroin gene that provides high tensile strength.</title>
        <authorList>
            <person name="Kono N."/>
            <person name="Nakamura H."/>
            <person name="Ohtoshi R."/>
            <person name="Tomita M."/>
            <person name="Numata K."/>
            <person name="Arakawa K."/>
        </authorList>
    </citation>
    <scope>NUCLEOTIDE SEQUENCE [LARGE SCALE GENOMIC DNA]</scope>
</reference>
<dbReference type="EMBL" id="BGZK01000150">
    <property type="protein sequence ID" value="GBP23426.1"/>
    <property type="molecule type" value="Genomic_DNA"/>
</dbReference>
<accession>A0A4C1UBU7</accession>
<comment type="caution">
    <text evidence="2">The sequence shown here is derived from an EMBL/GenBank/DDBJ whole genome shotgun (WGS) entry which is preliminary data.</text>
</comment>
<proteinExistence type="predicted"/>
<name>A0A4C1UBU7_EUMVA</name>
<evidence type="ECO:0000313" key="2">
    <source>
        <dbReference type="EMBL" id="GBP23426.1"/>
    </source>
</evidence>
<sequence length="103" mass="11620">MRLLYRNAVHDCNSTADDFAISCRDVPLVSIIVVCNYQGHVFLVTNSSSTFLKTTCRELVSLFMMRDLAELQTSSRLAGPVPNKLLTHKRRTGRPEVRHAKLS</sequence>
<gene>
    <name evidence="2" type="ORF">EVAR_22285_1</name>
</gene>